<feature type="domain" description="Alanyl-transfer RNA synthetases family profile" evidence="3">
    <location>
        <begin position="1"/>
        <end position="227"/>
    </location>
</feature>
<name>A0A2M7QBX6_9BACT</name>
<protein>
    <recommendedName>
        <fullName evidence="3">Alanyl-transfer RNA synthetases family profile domain-containing protein</fullName>
    </recommendedName>
</protein>
<dbReference type="PANTHER" id="PTHR43462:SF2">
    <property type="entry name" value="THREONYL AND ALANYL TRNA SYNTHETASE SECOND ADDITIONAL DOMAIN-CONTAINING PROTEIN"/>
    <property type="match status" value="1"/>
</dbReference>
<dbReference type="GO" id="GO:0005524">
    <property type="term" value="F:ATP binding"/>
    <property type="evidence" value="ECO:0007669"/>
    <property type="project" value="InterPro"/>
</dbReference>
<reference evidence="5" key="1">
    <citation type="submission" date="2017-09" db="EMBL/GenBank/DDBJ databases">
        <title>Depth-based differentiation of microbial function through sediment-hosted aquifers and enrichment of novel symbionts in the deep terrestrial subsurface.</title>
        <authorList>
            <person name="Probst A.J."/>
            <person name="Ladd B."/>
            <person name="Jarett J.K."/>
            <person name="Geller-Mcgrath D.E."/>
            <person name="Sieber C.M.K."/>
            <person name="Emerson J.B."/>
            <person name="Anantharaman K."/>
            <person name="Thomas B.C."/>
            <person name="Malmstrom R."/>
            <person name="Stieglmeier M."/>
            <person name="Klingl A."/>
            <person name="Woyke T."/>
            <person name="Ryan C.M."/>
            <person name="Banfield J.F."/>
        </authorList>
    </citation>
    <scope>NUCLEOTIDE SEQUENCE [LARGE SCALE GENOMIC DNA]</scope>
</reference>
<dbReference type="GO" id="GO:0004813">
    <property type="term" value="F:alanine-tRNA ligase activity"/>
    <property type="evidence" value="ECO:0007669"/>
    <property type="project" value="InterPro"/>
</dbReference>
<accession>A0A2M7QBX6</accession>
<evidence type="ECO:0000256" key="1">
    <source>
        <dbReference type="ARBA" id="ARBA00001947"/>
    </source>
</evidence>
<dbReference type="InterPro" id="IPR018163">
    <property type="entry name" value="Thr/Ala-tRNA-synth_IIc_edit"/>
</dbReference>
<dbReference type="InterPro" id="IPR012947">
    <property type="entry name" value="tRNA_SAD"/>
</dbReference>
<organism evidence="4 5">
    <name type="scientific">Candidatus Roizmanbacteria bacterium CG_4_10_14_0_8_um_filter_39_9</name>
    <dbReference type="NCBI Taxonomy" id="1974829"/>
    <lineage>
        <taxon>Bacteria</taxon>
        <taxon>Candidatus Roizmaniibacteriota</taxon>
    </lineage>
</organism>
<evidence type="ECO:0000313" key="5">
    <source>
        <dbReference type="Proteomes" id="UP000230108"/>
    </source>
</evidence>
<dbReference type="InterPro" id="IPR018165">
    <property type="entry name" value="Ala-tRNA-synth_IIc_core"/>
</dbReference>
<gene>
    <name evidence="4" type="ORF">COY90_04400</name>
</gene>
<comment type="caution">
    <text evidence="4">The sequence shown here is derived from an EMBL/GenBank/DDBJ whole genome shotgun (WGS) entry which is preliminary data.</text>
</comment>
<comment type="cofactor">
    <cofactor evidence="1">
        <name>Zn(2+)</name>
        <dbReference type="ChEBI" id="CHEBI:29105"/>
    </cofactor>
</comment>
<dbReference type="Gene3D" id="3.30.980.10">
    <property type="entry name" value="Threonyl-trna Synthetase, Chain A, domain 2"/>
    <property type="match status" value="1"/>
</dbReference>
<dbReference type="PROSITE" id="PS50860">
    <property type="entry name" value="AA_TRNA_LIGASE_II_ALA"/>
    <property type="match status" value="1"/>
</dbReference>
<dbReference type="Pfam" id="PF01411">
    <property type="entry name" value="tRNA-synt_2c"/>
    <property type="match status" value="1"/>
</dbReference>
<evidence type="ECO:0000256" key="2">
    <source>
        <dbReference type="ARBA" id="ARBA00004496"/>
    </source>
</evidence>
<evidence type="ECO:0000259" key="3">
    <source>
        <dbReference type="PROSITE" id="PS50860"/>
    </source>
</evidence>
<dbReference type="FunFam" id="3.30.980.10:FF:000008">
    <property type="entry name" value="Similar to alanyl-tRNA synthetase"/>
    <property type="match status" value="1"/>
</dbReference>
<comment type="subcellular location">
    <subcellularLocation>
        <location evidence="2">Cytoplasm</location>
    </subcellularLocation>
</comment>
<evidence type="ECO:0000313" key="4">
    <source>
        <dbReference type="EMBL" id="PIY68725.1"/>
    </source>
</evidence>
<dbReference type="GO" id="GO:0006419">
    <property type="term" value="P:alanyl-tRNA aminoacylation"/>
    <property type="evidence" value="ECO:0007669"/>
    <property type="project" value="InterPro"/>
</dbReference>
<dbReference type="InterPro" id="IPR018164">
    <property type="entry name" value="Ala-tRNA-synth_IIc_N"/>
</dbReference>
<dbReference type="InterPro" id="IPR009000">
    <property type="entry name" value="Transl_B-barrel_sf"/>
</dbReference>
<dbReference type="PANTHER" id="PTHR43462">
    <property type="entry name" value="ALANYL-TRNA EDITING PROTEIN"/>
    <property type="match status" value="1"/>
</dbReference>
<dbReference type="GO" id="GO:0003676">
    <property type="term" value="F:nucleic acid binding"/>
    <property type="evidence" value="ECO:0007669"/>
    <property type="project" value="InterPro"/>
</dbReference>
<dbReference type="AlphaFoldDB" id="A0A2M7QBX6"/>
<dbReference type="Gene3D" id="2.40.30.130">
    <property type="match status" value="1"/>
</dbReference>
<sequence length="244" mass="27369">MIQATELLYMDDSYKLQDSAIYIDIIQTEGGKTALILDQTIFYPQGGGQPYDLGTITQEGNVFSVEEVRFKDGNVYHIGKFTQGVIEKGAQVTLHVDGERRKFNRRNHTAGHLIDVAIKNLGLSLTPAKGYHFPDGAYVEYIGLMDEAQKEELKSKIEAEVNRLIQLKLPMTAKQVTYDELKDLCDFVPDYLAHDKPIRVEKIGEYKAHPCGGTHVNNTEEVGGMKIEKIKSKSGNTRISYSII</sequence>
<dbReference type="SUPFAM" id="SSF55186">
    <property type="entry name" value="ThrRS/AlaRS common domain"/>
    <property type="match status" value="1"/>
</dbReference>
<dbReference type="InterPro" id="IPR051335">
    <property type="entry name" value="Alanyl-tRNA_Editing_Enzymes"/>
</dbReference>
<dbReference type="Proteomes" id="UP000230108">
    <property type="component" value="Unassembled WGS sequence"/>
</dbReference>
<dbReference type="SUPFAM" id="SSF50447">
    <property type="entry name" value="Translation proteins"/>
    <property type="match status" value="1"/>
</dbReference>
<dbReference type="EMBL" id="PFLF01000093">
    <property type="protein sequence ID" value="PIY68725.1"/>
    <property type="molecule type" value="Genomic_DNA"/>
</dbReference>
<dbReference type="Pfam" id="PF07973">
    <property type="entry name" value="tRNA_SAD"/>
    <property type="match status" value="1"/>
</dbReference>
<dbReference type="SMART" id="SM00863">
    <property type="entry name" value="tRNA_SAD"/>
    <property type="match status" value="1"/>
</dbReference>
<proteinExistence type="predicted"/>
<dbReference type="GO" id="GO:0005737">
    <property type="term" value="C:cytoplasm"/>
    <property type="evidence" value="ECO:0007669"/>
    <property type="project" value="UniProtKB-SubCell"/>
</dbReference>